<sequence>MRAGRRVVIGVFAGQVVLFLLLALVLRSVVPLVVALLAVVALLVVLLRWQRDDARRQHLLTAGTMVPARLVSSRATAIRIRNRVLQAHTFEAHAAGRVLRAEARAFVHLPVGTAATIAYDPAAPGNATVVDDLDGS</sequence>
<name>A0ABV9RSZ1_9PSEU</name>
<dbReference type="Proteomes" id="UP001595859">
    <property type="component" value="Unassembled WGS sequence"/>
</dbReference>
<keyword evidence="3" id="KW-1185">Reference proteome</keyword>
<reference evidence="3" key="1">
    <citation type="journal article" date="2019" name="Int. J. Syst. Evol. Microbiol.">
        <title>The Global Catalogue of Microorganisms (GCM) 10K type strain sequencing project: providing services to taxonomists for standard genome sequencing and annotation.</title>
        <authorList>
            <consortium name="The Broad Institute Genomics Platform"/>
            <consortium name="The Broad Institute Genome Sequencing Center for Infectious Disease"/>
            <person name="Wu L."/>
            <person name="Ma J."/>
        </authorList>
    </citation>
    <scope>NUCLEOTIDE SEQUENCE [LARGE SCALE GENOMIC DNA]</scope>
    <source>
        <strain evidence="3">ZS-22-S1</strain>
    </source>
</reference>
<keyword evidence="1" id="KW-0812">Transmembrane</keyword>
<feature type="transmembrane region" description="Helical" evidence="1">
    <location>
        <begin position="32"/>
        <end position="49"/>
    </location>
</feature>
<proteinExistence type="predicted"/>
<comment type="caution">
    <text evidence="2">The sequence shown here is derived from an EMBL/GenBank/DDBJ whole genome shotgun (WGS) entry which is preliminary data.</text>
</comment>
<evidence type="ECO:0000313" key="2">
    <source>
        <dbReference type="EMBL" id="MFC4852440.1"/>
    </source>
</evidence>
<protein>
    <recommendedName>
        <fullName evidence="4">DUF3592 domain-containing protein</fullName>
    </recommendedName>
</protein>
<dbReference type="RefSeq" id="WP_378054152.1">
    <property type="nucleotide sequence ID" value="NZ_JBHSIS010000002.1"/>
</dbReference>
<organism evidence="2 3">
    <name type="scientific">Actinophytocola glycyrrhizae</name>
    <dbReference type="NCBI Taxonomy" id="2044873"/>
    <lineage>
        <taxon>Bacteria</taxon>
        <taxon>Bacillati</taxon>
        <taxon>Actinomycetota</taxon>
        <taxon>Actinomycetes</taxon>
        <taxon>Pseudonocardiales</taxon>
        <taxon>Pseudonocardiaceae</taxon>
    </lineage>
</organism>
<keyword evidence="1" id="KW-0472">Membrane</keyword>
<evidence type="ECO:0000256" key="1">
    <source>
        <dbReference type="SAM" id="Phobius"/>
    </source>
</evidence>
<gene>
    <name evidence="2" type="ORF">ACFPCV_02910</name>
</gene>
<accession>A0ABV9RSZ1</accession>
<evidence type="ECO:0008006" key="4">
    <source>
        <dbReference type="Google" id="ProtNLM"/>
    </source>
</evidence>
<dbReference type="EMBL" id="JBHSIS010000002">
    <property type="protein sequence ID" value="MFC4852440.1"/>
    <property type="molecule type" value="Genomic_DNA"/>
</dbReference>
<feature type="transmembrane region" description="Helical" evidence="1">
    <location>
        <begin position="7"/>
        <end position="26"/>
    </location>
</feature>
<keyword evidence="1" id="KW-1133">Transmembrane helix</keyword>
<evidence type="ECO:0000313" key="3">
    <source>
        <dbReference type="Proteomes" id="UP001595859"/>
    </source>
</evidence>